<keyword evidence="1" id="KW-1133">Transmembrane helix</keyword>
<dbReference type="AlphaFoldDB" id="A0A3N7FHT8"/>
<reference evidence="2" key="1">
    <citation type="journal article" date="2006" name="Science">
        <title>The genome of black cottonwood, Populus trichocarpa (Torr. &amp; Gray).</title>
        <authorList>
            <person name="Tuskan G.A."/>
            <person name="Difazio S."/>
            <person name="Jansson S."/>
            <person name="Bohlmann J."/>
            <person name="Grigoriev I."/>
            <person name="Hellsten U."/>
            <person name="Putnam N."/>
            <person name="Ralph S."/>
            <person name="Rombauts S."/>
            <person name="Salamov A."/>
            <person name="Schein J."/>
            <person name="Sterck L."/>
            <person name="Aerts A."/>
            <person name="Bhalerao R.R."/>
            <person name="Bhalerao R.P."/>
            <person name="Blaudez D."/>
            <person name="Boerjan W."/>
            <person name="Brun A."/>
            <person name="Brunner A."/>
            <person name="Busov V."/>
            <person name="Campbell M."/>
            <person name="Carlson J."/>
            <person name="Chalot M."/>
            <person name="Chapman J."/>
            <person name="Chen G.L."/>
            <person name="Cooper D."/>
            <person name="Coutinho P.M."/>
            <person name="Couturier J."/>
            <person name="Covert S."/>
            <person name="Cronk Q."/>
            <person name="Cunningham R."/>
            <person name="Davis J."/>
            <person name="Degroeve S."/>
            <person name="Dejardin A."/>
            <person name="Depamphilis C."/>
            <person name="Detter J."/>
            <person name="Dirks B."/>
            <person name="Dubchak I."/>
            <person name="Duplessis S."/>
            <person name="Ehlting J."/>
            <person name="Ellis B."/>
            <person name="Gendler K."/>
            <person name="Goodstein D."/>
            <person name="Gribskov M."/>
            <person name="Grimwood J."/>
            <person name="Groover A."/>
            <person name="Gunter L."/>
            <person name="Hamberger B."/>
            <person name="Heinze B."/>
            <person name="Helariutta Y."/>
            <person name="Henrissat B."/>
            <person name="Holligan D."/>
            <person name="Holt R."/>
            <person name="Huang W."/>
            <person name="Islam-Faridi N."/>
            <person name="Jones S."/>
            <person name="Jones-Rhoades M."/>
            <person name="Jorgensen R."/>
            <person name="Joshi C."/>
            <person name="Kangasjarvi J."/>
            <person name="Karlsson J."/>
            <person name="Kelleher C."/>
            <person name="Kirkpatrick R."/>
            <person name="Kirst M."/>
            <person name="Kohler A."/>
            <person name="Kalluri U."/>
            <person name="Larimer F."/>
            <person name="Leebens-Mack J."/>
            <person name="Leple J.C."/>
            <person name="Locascio P."/>
            <person name="Lou Y."/>
            <person name="Lucas S."/>
            <person name="Martin F."/>
            <person name="Montanini B."/>
            <person name="Napoli C."/>
            <person name="Nelson D.R."/>
            <person name="Nelson C."/>
            <person name="Nieminen K."/>
            <person name="Nilsson O."/>
            <person name="Pereda V."/>
            <person name="Peter G."/>
            <person name="Philippe R."/>
            <person name="Pilate G."/>
            <person name="Poliakov A."/>
            <person name="Razumovskaya J."/>
            <person name="Richardson P."/>
            <person name="Rinaldi C."/>
            <person name="Ritland K."/>
            <person name="Rouze P."/>
            <person name="Ryaboy D."/>
            <person name="Schmutz J."/>
            <person name="Schrader J."/>
            <person name="Segerman B."/>
            <person name="Shin H."/>
            <person name="Siddiqui A."/>
            <person name="Sterky F."/>
            <person name="Terry A."/>
            <person name="Tsai C.J."/>
            <person name="Uberbacher E."/>
            <person name="Unneberg P."/>
            <person name="Vahala J."/>
            <person name="Wall K."/>
            <person name="Wessler S."/>
            <person name="Yang G."/>
            <person name="Yin T."/>
            <person name="Douglas C."/>
            <person name="Marra M."/>
            <person name="Sandberg G."/>
            <person name="Van de Peer Y."/>
            <person name="Rokhsar D."/>
        </authorList>
    </citation>
    <scope>NUCLEOTIDE SEQUENCE [LARGE SCALE GENOMIC DNA]</scope>
    <source>
        <strain evidence="2">Nisqually-1</strain>
    </source>
</reference>
<reference evidence="2" key="2">
    <citation type="submission" date="2017-07" db="EMBL/GenBank/DDBJ databases">
        <title>WGS assembly of Populus trichocarpa.</title>
        <authorList>
            <person name="Tuskan G."/>
            <person name="Difazio S."/>
            <person name="Jansson S."/>
            <person name="Bohlmann J."/>
            <person name="Grigoriev I."/>
            <person name="Hellsten U."/>
            <person name="Putnam N."/>
            <person name="Ralph S."/>
            <person name="Rombauts S."/>
            <person name="Salamov A."/>
            <person name="Schein J."/>
            <person name="Sterck L."/>
            <person name="Aerts A."/>
            <person name="Bhalerao R."/>
            <person name="Bhalerao R."/>
            <person name="Blaudez D."/>
            <person name="Boerjan W."/>
            <person name="Brun A."/>
            <person name="Brunner A."/>
            <person name="Busov V."/>
            <person name="Campbell M."/>
            <person name="Carlson J."/>
            <person name="Chalot M."/>
            <person name="Chapman J."/>
            <person name="Chen G."/>
            <person name="Cooper D."/>
            <person name="Coutinho P."/>
            <person name="Couturier J."/>
            <person name="Covert S."/>
            <person name="Cronk Q."/>
            <person name="Cunningham R."/>
            <person name="Davis J."/>
            <person name="Degroeve S."/>
            <person name="Dejardin A."/>
            <person name="Depamphilis C."/>
            <person name="Detter J."/>
            <person name="Dirks B."/>
            <person name="Dubchak I."/>
            <person name="Duplessis S."/>
            <person name="Ehlting J."/>
            <person name="Ellis B."/>
            <person name="Gendler K."/>
            <person name="Goodstein D."/>
            <person name="Gribskov M."/>
            <person name="Grimwood J."/>
            <person name="Groover A."/>
            <person name="Gunter L."/>
            <person name="Hamberger B."/>
            <person name="Heinze B."/>
            <person name="Helariutta Y."/>
            <person name="Henrissat B."/>
            <person name="Holligan D."/>
            <person name="Holt R."/>
            <person name="Huang W."/>
            <person name="Islam-Faridi N."/>
            <person name="Jones S."/>
            <person name="Jones-Rhoades M."/>
            <person name="Jorgensen R."/>
            <person name="Joshi C."/>
            <person name="Kangasjarvi J."/>
            <person name="Karlsson J."/>
            <person name="Kelleher C."/>
            <person name="Kirkpatrick R."/>
            <person name="Kirst M."/>
            <person name="Kohler A."/>
            <person name="Kalluri U."/>
            <person name="Larimer F."/>
            <person name="Leebens-Mack J."/>
            <person name="Leple J."/>
            <person name="Locascio P."/>
            <person name="Lou Y."/>
            <person name="Lucas S."/>
            <person name="Martin F."/>
            <person name="Montanini B."/>
            <person name="Napoli C."/>
            <person name="Nelson D."/>
            <person name="Nelson C."/>
            <person name="Nieminen K."/>
            <person name="Nilsson O."/>
            <person name="Pereda V."/>
            <person name="Peter G."/>
            <person name="Philippe R."/>
            <person name="Pilate G."/>
            <person name="Poliakov A."/>
            <person name="Razumovskaya J."/>
            <person name="Richardson P."/>
            <person name="Rinaldi C."/>
            <person name="Ritland K."/>
            <person name="Rouze P."/>
            <person name="Ryaboy D."/>
            <person name="Schmutz J."/>
            <person name="Schrader J."/>
            <person name="Segerman B."/>
            <person name="Shin H."/>
            <person name="Siddiqui A."/>
            <person name="Sterky F."/>
            <person name="Terry A."/>
            <person name="Tsai C."/>
            <person name="Uberbacher E."/>
            <person name="Unneberg P."/>
            <person name="Vahala J."/>
            <person name="Wall K."/>
            <person name="Wessler S."/>
            <person name="Yang G."/>
            <person name="Yin T."/>
            <person name="Douglas C."/>
            <person name="Marra M."/>
            <person name="Sandberg G."/>
            <person name="Van De Peer Y."/>
            <person name="Rokhsar D."/>
        </authorList>
    </citation>
    <scope>NUCLEOTIDE SEQUENCE</scope>
    <source>
        <strain evidence="2">Nisqually-1</strain>
    </source>
</reference>
<dbReference type="InParanoid" id="A0A3N7FHT8"/>
<feature type="transmembrane region" description="Helical" evidence="1">
    <location>
        <begin position="30"/>
        <end position="49"/>
    </location>
</feature>
<sequence length="65" mass="7426">MKASNRKTCKIDKSPHTQKKKTQKIALQKLVNLFCLSNGLGLAFPSFSFSLHHFYPPIFIDIFSI</sequence>
<dbReference type="EMBL" id="KZ623753">
    <property type="protein sequence ID" value="RQO95289.1"/>
    <property type="molecule type" value="Genomic_DNA"/>
</dbReference>
<accession>A0A3N7FHT8</accession>
<keyword evidence="1" id="KW-0472">Membrane</keyword>
<evidence type="ECO:0000313" key="2">
    <source>
        <dbReference type="EMBL" id="RQO95289.1"/>
    </source>
</evidence>
<gene>
    <name evidence="2" type="ORF">POPTR_T172001</name>
</gene>
<name>A0A3N7FHT8_POPTR</name>
<evidence type="ECO:0000256" key="1">
    <source>
        <dbReference type="SAM" id="Phobius"/>
    </source>
</evidence>
<protein>
    <submittedName>
        <fullName evidence="2">Uncharacterized protein</fullName>
    </submittedName>
</protein>
<proteinExistence type="predicted"/>
<keyword evidence="1" id="KW-0812">Transmembrane</keyword>
<organism evidence="2">
    <name type="scientific">Populus trichocarpa</name>
    <name type="common">Western balsam poplar</name>
    <name type="synonym">Populus balsamifera subsp. trichocarpa</name>
    <dbReference type="NCBI Taxonomy" id="3694"/>
    <lineage>
        <taxon>Eukaryota</taxon>
        <taxon>Viridiplantae</taxon>
        <taxon>Streptophyta</taxon>
        <taxon>Embryophyta</taxon>
        <taxon>Tracheophyta</taxon>
        <taxon>Spermatophyta</taxon>
        <taxon>Magnoliopsida</taxon>
        <taxon>eudicotyledons</taxon>
        <taxon>Gunneridae</taxon>
        <taxon>Pentapetalae</taxon>
        <taxon>rosids</taxon>
        <taxon>fabids</taxon>
        <taxon>Malpighiales</taxon>
        <taxon>Salicaceae</taxon>
        <taxon>Saliceae</taxon>
        <taxon>Populus</taxon>
    </lineage>
</organism>